<evidence type="ECO:0008006" key="3">
    <source>
        <dbReference type="Google" id="ProtNLM"/>
    </source>
</evidence>
<evidence type="ECO:0000313" key="2">
    <source>
        <dbReference type="Proteomes" id="UP000295711"/>
    </source>
</evidence>
<accession>A0A4R2L568</accession>
<evidence type="ECO:0000313" key="1">
    <source>
        <dbReference type="EMBL" id="TCO81808.1"/>
    </source>
</evidence>
<keyword evidence="2" id="KW-1185">Reference proteome</keyword>
<comment type="caution">
    <text evidence="1">The sequence shown here is derived from an EMBL/GenBank/DDBJ whole genome shotgun (WGS) entry which is preliminary data.</text>
</comment>
<dbReference type="OrthoDB" id="358525at2"/>
<organism evidence="1 2">
    <name type="scientific">Frisingicoccus caecimuris</name>
    <dbReference type="NCBI Taxonomy" id="1796636"/>
    <lineage>
        <taxon>Bacteria</taxon>
        <taxon>Bacillati</taxon>
        <taxon>Bacillota</taxon>
        <taxon>Clostridia</taxon>
        <taxon>Lachnospirales</taxon>
        <taxon>Lachnospiraceae</taxon>
        <taxon>Frisingicoccus</taxon>
    </lineage>
</organism>
<dbReference type="AlphaFoldDB" id="A0A4R2L568"/>
<dbReference type="InterPro" id="IPR029058">
    <property type="entry name" value="AB_hydrolase_fold"/>
</dbReference>
<dbReference type="SUPFAM" id="SSF53474">
    <property type="entry name" value="alpha/beta-Hydrolases"/>
    <property type="match status" value="1"/>
</dbReference>
<reference evidence="1 2" key="1">
    <citation type="submission" date="2019-03" db="EMBL/GenBank/DDBJ databases">
        <title>Genomic Encyclopedia of Type Strains, Phase IV (KMG-IV): sequencing the most valuable type-strain genomes for metagenomic binning, comparative biology and taxonomic classification.</title>
        <authorList>
            <person name="Goeker M."/>
        </authorList>
    </citation>
    <scope>NUCLEOTIDE SEQUENCE [LARGE SCALE GENOMIC DNA]</scope>
    <source>
        <strain evidence="1 2">DSM 28559</strain>
    </source>
</reference>
<dbReference type="EMBL" id="SLXA01000022">
    <property type="protein sequence ID" value="TCO81808.1"/>
    <property type="molecule type" value="Genomic_DNA"/>
</dbReference>
<gene>
    <name evidence="1" type="ORF">EV212_1226</name>
</gene>
<sequence>MKTTKFYIGKIPVIIWGAKSDKVYIYVHGKMSDKESAETFAQIAENKGYQTISFDLPEHGERKDENYRCDIWNGISDLHQISAYTFANWKSVSLFACSLGAYFSLQAYKDITFEKCFFLSPIVNMEYLIKNMFLWFHITEEMLYTKKEIPTPIDTLSWDYYQYVKKNPVTRWNNPTYILYGCKDNLQSLQIIENFAKSNSVSLTISKYSEHSFMGNGDDEVIKSWICDNL</sequence>
<dbReference type="Gene3D" id="3.40.50.1820">
    <property type="entry name" value="alpha/beta hydrolase"/>
    <property type="match status" value="1"/>
</dbReference>
<name>A0A4R2L568_9FIRM</name>
<proteinExistence type="predicted"/>
<dbReference type="Proteomes" id="UP000295711">
    <property type="component" value="Unassembled WGS sequence"/>
</dbReference>
<protein>
    <recommendedName>
        <fullName evidence="3">Alpha/beta hydrolase</fullName>
    </recommendedName>
</protein>